<dbReference type="PANTHER" id="PTHR31072:SF170">
    <property type="entry name" value="TRANSCRIPTION FACTOR TCP15-RELATED"/>
    <property type="match status" value="1"/>
</dbReference>
<dbReference type="AlphaFoldDB" id="A0AAV1CNF2"/>
<dbReference type="Proteomes" id="UP001161247">
    <property type="component" value="Chromosome 2"/>
</dbReference>
<reference evidence="8" key="1">
    <citation type="submission" date="2023-03" db="EMBL/GenBank/DDBJ databases">
        <authorList>
            <person name="Julca I."/>
        </authorList>
    </citation>
    <scope>NUCLEOTIDE SEQUENCE</scope>
</reference>
<evidence type="ECO:0000256" key="6">
    <source>
        <dbReference type="SAM" id="MobiDB-lite"/>
    </source>
</evidence>
<comment type="subcellular location">
    <subcellularLocation>
        <location evidence="1">Nucleus</location>
    </subcellularLocation>
</comment>
<dbReference type="GO" id="GO:0003700">
    <property type="term" value="F:DNA-binding transcription factor activity"/>
    <property type="evidence" value="ECO:0007669"/>
    <property type="project" value="InterPro"/>
</dbReference>
<feature type="region of interest" description="Disordered" evidence="6">
    <location>
        <begin position="260"/>
        <end position="299"/>
    </location>
</feature>
<keyword evidence="4" id="KW-0804">Transcription</keyword>
<dbReference type="GO" id="GO:0043565">
    <property type="term" value="F:sequence-specific DNA binding"/>
    <property type="evidence" value="ECO:0007669"/>
    <property type="project" value="TreeGrafter"/>
</dbReference>
<feature type="compositionally biased region" description="Polar residues" evidence="6">
    <location>
        <begin position="69"/>
        <end position="80"/>
    </location>
</feature>
<gene>
    <name evidence="8" type="ORF">OLC1_LOCUS7334</name>
</gene>
<feature type="region of interest" description="Disordered" evidence="6">
    <location>
        <begin position="216"/>
        <end position="235"/>
    </location>
</feature>
<keyword evidence="3" id="KW-0238">DNA-binding</keyword>
<evidence type="ECO:0000256" key="1">
    <source>
        <dbReference type="ARBA" id="ARBA00004123"/>
    </source>
</evidence>
<proteinExistence type="predicted"/>
<sequence length="380" mass="40945">MDADHHHHHHAHAIHRFSSFPLQLLGKNDDQQQQSRSTSVYPSLAISSSPSSINTTSDNIIVDADKQSGVVSDSQVTTAAPTKKPQPKRASTKDRHTKVDGRGRRIRMPATCAARVFQLTKELGHKSDGETIEWLLQQAEPAVIAATGTGTIPANFSTLNISMRGSGSSLSAQSQLMMRNSYFNNHQYQSFMGNNILNLYGHNVGNVDSVLKAKQEVTRHQEEGSNSYLDLGRKRRPEEDLTSLQNNYLLQSSSSSSSSSSFLMLANNPPSSNTSQLHDSSWSSSTNTSATFPSSMSSNTISNNSGLNRGGHHFLNFTATTSAALLPGLANVTNIGSSGVSTAAFDGQLGMLAAFNGYRPPNQGGADDWRGNSTTTHQHS</sequence>
<protein>
    <submittedName>
        <fullName evidence="8">OLC1v1032814C1</fullName>
    </submittedName>
</protein>
<evidence type="ECO:0000313" key="9">
    <source>
        <dbReference type="Proteomes" id="UP001161247"/>
    </source>
</evidence>
<keyword evidence="2" id="KW-0805">Transcription regulation</keyword>
<evidence type="ECO:0000259" key="7">
    <source>
        <dbReference type="PROSITE" id="PS51369"/>
    </source>
</evidence>
<feature type="region of interest" description="Disordered" evidence="6">
    <location>
        <begin position="27"/>
        <end position="100"/>
    </location>
</feature>
<dbReference type="EMBL" id="OX459119">
    <property type="protein sequence ID" value="CAI9096623.1"/>
    <property type="molecule type" value="Genomic_DNA"/>
</dbReference>
<dbReference type="InterPro" id="IPR005333">
    <property type="entry name" value="Transcription_factor_TCP"/>
</dbReference>
<evidence type="ECO:0000313" key="8">
    <source>
        <dbReference type="EMBL" id="CAI9096623.1"/>
    </source>
</evidence>
<name>A0AAV1CNF2_OLDCO</name>
<evidence type="ECO:0000256" key="3">
    <source>
        <dbReference type="ARBA" id="ARBA00023125"/>
    </source>
</evidence>
<feature type="domain" description="TCP" evidence="7">
    <location>
        <begin position="92"/>
        <end position="146"/>
    </location>
</feature>
<dbReference type="Pfam" id="PF03634">
    <property type="entry name" value="TCP"/>
    <property type="match status" value="1"/>
</dbReference>
<evidence type="ECO:0000256" key="5">
    <source>
        <dbReference type="ARBA" id="ARBA00023242"/>
    </source>
</evidence>
<dbReference type="PANTHER" id="PTHR31072">
    <property type="entry name" value="TRANSCRIPTION FACTOR TCP4-RELATED"/>
    <property type="match status" value="1"/>
</dbReference>
<feature type="compositionally biased region" description="Basic and acidic residues" evidence="6">
    <location>
        <begin position="91"/>
        <end position="100"/>
    </location>
</feature>
<feature type="compositionally biased region" description="Low complexity" evidence="6">
    <location>
        <begin position="39"/>
        <end position="62"/>
    </location>
</feature>
<organism evidence="8 9">
    <name type="scientific">Oldenlandia corymbosa var. corymbosa</name>
    <dbReference type="NCBI Taxonomy" id="529605"/>
    <lineage>
        <taxon>Eukaryota</taxon>
        <taxon>Viridiplantae</taxon>
        <taxon>Streptophyta</taxon>
        <taxon>Embryophyta</taxon>
        <taxon>Tracheophyta</taxon>
        <taxon>Spermatophyta</taxon>
        <taxon>Magnoliopsida</taxon>
        <taxon>eudicotyledons</taxon>
        <taxon>Gunneridae</taxon>
        <taxon>Pentapetalae</taxon>
        <taxon>asterids</taxon>
        <taxon>lamiids</taxon>
        <taxon>Gentianales</taxon>
        <taxon>Rubiaceae</taxon>
        <taxon>Rubioideae</taxon>
        <taxon>Spermacoceae</taxon>
        <taxon>Hedyotis-Oldenlandia complex</taxon>
        <taxon>Oldenlandia</taxon>
    </lineage>
</organism>
<dbReference type="PROSITE" id="PS51369">
    <property type="entry name" value="TCP"/>
    <property type="match status" value="1"/>
</dbReference>
<dbReference type="InterPro" id="IPR017887">
    <property type="entry name" value="TF_TCP_subgr"/>
</dbReference>
<evidence type="ECO:0000256" key="2">
    <source>
        <dbReference type="ARBA" id="ARBA00023015"/>
    </source>
</evidence>
<dbReference type="GO" id="GO:0005634">
    <property type="term" value="C:nucleus"/>
    <property type="evidence" value="ECO:0007669"/>
    <property type="project" value="UniProtKB-SubCell"/>
</dbReference>
<keyword evidence="9" id="KW-1185">Reference proteome</keyword>
<feature type="compositionally biased region" description="Polar residues" evidence="6">
    <location>
        <begin position="268"/>
        <end position="279"/>
    </location>
</feature>
<feature type="compositionally biased region" description="Low complexity" evidence="6">
    <location>
        <begin position="280"/>
        <end position="299"/>
    </location>
</feature>
<keyword evidence="5" id="KW-0539">Nucleus</keyword>
<evidence type="ECO:0000256" key="4">
    <source>
        <dbReference type="ARBA" id="ARBA00023163"/>
    </source>
</evidence>
<accession>A0AAV1CNF2</accession>